<keyword evidence="3" id="KW-0131">Cell cycle</keyword>
<evidence type="ECO:0000256" key="2">
    <source>
        <dbReference type="ARBA" id="ARBA00023210"/>
    </source>
</evidence>
<evidence type="ECO:0000313" key="6">
    <source>
        <dbReference type="EMBL" id="RDB57012.1"/>
    </source>
</evidence>
<evidence type="ECO:0008006" key="8">
    <source>
        <dbReference type="Google" id="ProtNLM"/>
    </source>
</evidence>
<dbReference type="InterPro" id="IPR007561">
    <property type="entry name" value="Cell_div_SepF/SepF-rel"/>
</dbReference>
<sequence>MDFKIPKFDELKDRLGIGEASSQAGSRSSRARDSRDDAVDYGDYGEYGFDDSADYAVENDSPSSSFTASLPKLVTSDDVRANIQYTPSEAPETADASQATRPNRDFGALREDSHRSPGVNSLFEPSSAARPAASAPQAAASSTGAYAQTTGAIPAPASPSGEGRVVQRPARIVTIVKPESYDDAERIAKVLKSGDVAVVSLRNTPEALGKRILDFSFGVACAFEAQVECVSGHVFVITRGAGLSDAEASRLKAQGLM</sequence>
<reference evidence="6 7" key="1">
    <citation type="journal article" date="2018" name="Elife">
        <title>Discovery and characterization of a prevalent human gut bacterial enzyme sufficient for the inactivation of a family of plant toxins.</title>
        <authorList>
            <person name="Koppel N."/>
            <person name="Bisanz J.E."/>
            <person name="Pandelia M.E."/>
            <person name="Turnbaugh P.J."/>
            <person name="Balskus E.P."/>
        </authorList>
    </citation>
    <scope>NUCLEOTIDE SEQUENCE [LARGE SCALE GENOMIC DNA]</scope>
    <source>
        <strain evidence="6 7">OB21 GAM31</strain>
    </source>
</reference>
<feature type="compositionally biased region" description="Basic and acidic residues" evidence="5">
    <location>
        <begin position="102"/>
        <end position="115"/>
    </location>
</feature>
<dbReference type="RefSeq" id="WP_114615981.1">
    <property type="nucleotide sequence ID" value="NZ_DBEZRV010000022.1"/>
</dbReference>
<comment type="function">
    <text evidence="4">Cell division protein that is part of the divisome complex and is recruited early to the Z-ring. Probably stimulates Z-ring formation, perhaps through the cross-linking of FtsZ protofilaments. Its function overlaps with FtsA.</text>
</comment>
<gene>
    <name evidence="6" type="ORF">C1881_07860</name>
</gene>
<keyword evidence="2" id="KW-0717">Septation</keyword>
<evidence type="ECO:0000256" key="3">
    <source>
        <dbReference type="ARBA" id="ARBA00023306"/>
    </source>
</evidence>
<dbReference type="InterPro" id="IPR038594">
    <property type="entry name" value="SepF-like_sf"/>
</dbReference>
<dbReference type="Pfam" id="PF04472">
    <property type="entry name" value="SepF"/>
    <property type="match status" value="1"/>
</dbReference>
<evidence type="ECO:0000256" key="5">
    <source>
        <dbReference type="SAM" id="MobiDB-lite"/>
    </source>
</evidence>
<organism evidence="6 7">
    <name type="scientific">Slackia isoflavoniconvertens</name>
    <dbReference type="NCBI Taxonomy" id="572010"/>
    <lineage>
        <taxon>Bacteria</taxon>
        <taxon>Bacillati</taxon>
        <taxon>Actinomycetota</taxon>
        <taxon>Coriobacteriia</taxon>
        <taxon>Eggerthellales</taxon>
        <taxon>Eggerthellaceae</taxon>
        <taxon>Slackia</taxon>
    </lineage>
</organism>
<dbReference type="GO" id="GO:0000917">
    <property type="term" value="P:division septum assembly"/>
    <property type="evidence" value="ECO:0007669"/>
    <property type="project" value="UniProtKB-KW"/>
</dbReference>
<dbReference type="PANTHER" id="PTHR35798">
    <property type="entry name" value="CELL DIVISION PROTEIN SEPF"/>
    <property type="match status" value="1"/>
</dbReference>
<dbReference type="InterPro" id="IPR023052">
    <property type="entry name" value="Cell_div_SepF"/>
</dbReference>
<accession>A0A369LD36</accession>
<evidence type="ECO:0000256" key="1">
    <source>
        <dbReference type="ARBA" id="ARBA00022618"/>
    </source>
</evidence>
<proteinExistence type="predicted"/>
<evidence type="ECO:0000256" key="4">
    <source>
        <dbReference type="ARBA" id="ARBA00044936"/>
    </source>
</evidence>
<feature type="region of interest" description="Disordered" evidence="5">
    <location>
        <begin position="14"/>
        <end position="145"/>
    </location>
</feature>
<dbReference type="Gene3D" id="3.30.110.150">
    <property type="entry name" value="SepF-like protein"/>
    <property type="match status" value="1"/>
</dbReference>
<name>A0A369LD36_9ACTN</name>
<evidence type="ECO:0000313" key="7">
    <source>
        <dbReference type="Proteomes" id="UP000253975"/>
    </source>
</evidence>
<dbReference type="EMBL" id="PPTO01000013">
    <property type="protein sequence ID" value="RDB57012.1"/>
    <property type="molecule type" value="Genomic_DNA"/>
</dbReference>
<dbReference type="Proteomes" id="UP000253975">
    <property type="component" value="Unassembled WGS sequence"/>
</dbReference>
<keyword evidence="1" id="KW-0132">Cell division</keyword>
<feature type="compositionally biased region" description="Low complexity" evidence="5">
    <location>
        <begin position="125"/>
        <end position="145"/>
    </location>
</feature>
<dbReference type="AlphaFoldDB" id="A0A369LD36"/>
<protein>
    <recommendedName>
        <fullName evidence="8">Cell division protein SepF</fullName>
    </recommendedName>
</protein>
<comment type="caution">
    <text evidence="6">The sequence shown here is derived from an EMBL/GenBank/DDBJ whole genome shotgun (WGS) entry which is preliminary data.</text>
</comment>
<dbReference type="PANTHER" id="PTHR35798:SF1">
    <property type="entry name" value="CELL DIVISION PROTEIN SEPF"/>
    <property type="match status" value="1"/>
</dbReference>